<dbReference type="RefSeq" id="XP_037219340.1">
    <property type="nucleotide sequence ID" value="XM_037363696.1"/>
</dbReference>
<comment type="caution">
    <text evidence="2">The sequence shown here is derived from an EMBL/GenBank/DDBJ whole genome shotgun (WGS) entry which is preliminary data.</text>
</comment>
<proteinExistence type="predicted"/>
<dbReference type="OrthoDB" id="28939at2759"/>
<accession>A0A8H6SKD9</accession>
<organism evidence="2 3">
    <name type="scientific">Mycena indigotica</name>
    <dbReference type="NCBI Taxonomy" id="2126181"/>
    <lineage>
        <taxon>Eukaryota</taxon>
        <taxon>Fungi</taxon>
        <taxon>Dikarya</taxon>
        <taxon>Basidiomycota</taxon>
        <taxon>Agaricomycotina</taxon>
        <taxon>Agaricomycetes</taxon>
        <taxon>Agaricomycetidae</taxon>
        <taxon>Agaricales</taxon>
        <taxon>Marasmiineae</taxon>
        <taxon>Mycenaceae</taxon>
        <taxon>Mycena</taxon>
    </lineage>
</organism>
<dbReference type="GeneID" id="59346212"/>
<dbReference type="PANTHER" id="PTHR16537">
    <property type="entry name" value="SJOEGREN SYNDROME/SCLERODERMA AUTOANTIGEN 1"/>
    <property type="match status" value="1"/>
</dbReference>
<dbReference type="PANTHER" id="PTHR16537:SF1">
    <property type="entry name" value="PROTEIN ZNRD2"/>
    <property type="match status" value="1"/>
</dbReference>
<evidence type="ECO:0000256" key="1">
    <source>
        <dbReference type="SAM" id="MobiDB-lite"/>
    </source>
</evidence>
<keyword evidence="3" id="KW-1185">Reference proteome</keyword>
<reference evidence="2" key="1">
    <citation type="submission" date="2020-05" db="EMBL/GenBank/DDBJ databases">
        <title>Mycena genomes resolve the evolution of fungal bioluminescence.</title>
        <authorList>
            <person name="Tsai I.J."/>
        </authorList>
    </citation>
    <scope>NUCLEOTIDE SEQUENCE</scope>
    <source>
        <strain evidence="2">171206Taipei</strain>
    </source>
</reference>
<evidence type="ECO:0000313" key="3">
    <source>
        <dbReference type="Proteomes" id="UP000636479"/>
    </source>
</evidence>
<evidence type="ECO:0000313" key="2">
    <source>
        <dbReference type="EMBL" id="KAF7301340.1"/>
    </source>
</evidence>
<protein>
    <submittedName>
        <fullName evidence="2">Uncharacterized protein</fullName>
    </submittedName>
</protein>
<dbReference type="EMBL" id="JACAZF010000006">
    <property type="protein sequence ID" value="KAF7301340.1"/>
    <property type="molecule type" value="Genomic_DNA"/>
</dbReference>
<name>A0A8H6SKD9_9AGAR</name>
<feature type="compositionally biased region" description="Low complexity" evidence="1">
    <location>
        <begin position="72"/>
        <end position="88"/>
    </location>
</feature>
<feature type="region of interest" description="Disordered" evidence="1">
    <location>
        <begin position="54"/>
        <end position="116"/>
    </location>
</feature>
<gene>
    <name evidence="2" type="ORF">MIND_00699200</name>
</gene>
<dbReference type="Proteomes" id="UP000636479">
    <property type="component" value="Unassembled WGS sequence"/>
</dbReference>
<dbReference type="InterPro" id="IPR009563">
    <property type="entry name" value="SSSCA1"/>
</dbReference>
<dbReference type="InterPro" id="IPR051888">
    <property type="entry name" value="UPF0148_domain"/>
</dbReference>
<sequence length="284" mass="29905">MSSLDVSSVLGEYMLKGWVLTDRTCPSAGCSVPLMRSPSARSPVVFFCASCDGPPEGSSSSSSKTARPQPEPSSASSSSHLSRSSTPPTEVSEASEFVLPPESEQSRRRREQSDLASSAIGERLLKGWAMLAEECPSPTCFGVPLVRPPKAGGDKDHRKECVVCRTVYITEVDSVGRDILVPERPAPASIVEPPPAIASVLVQPPTVPSTPAYPLLTATSSASKPQSLKTALEQSAVALEDSLRVLNSRLMTSTTDSLSIGNTADAISKVAHALAEVKKLQGTM</sequence>
<dbReference type="AlphaFoldDB" id="A0A8H6SKD9"/>
<dbReference type="Pfam" id="PF06677">
    <property type="entry name" value="Auto_anti-p27"/>
    <property type="match status" value="2"/>
</dbReference>